<sequence length="148" mass="16601">MPLREQIQEDLKNAMRARDSERLVTIRMLMAAIKQREVDERQEMTDADILGIVDKLIKQRKDSAQQFRDGGRPDLADKEEREIEILQVFLPAPLTPEEIDGAIRAAIAETGAAGPKDMGKVLTLLRPQMQGRADMAQVADRVKALLTP</sequence>
<dbReference type="AlphaFoldDB" id="A0A059ZWJ0"/>
<reference evidence="1 2" key="1">
    <citation type="journal article" date="2009" name="J. Bacteriol.">
        <title>Draft genome sequence of the extremely acidophilic bacterium Acidithiobacillus caldus ATCC 51756 reveals metabolic versatility in the genus Acidithiobacillus.</title>
        <authorList>
            <person name="Valdes J."/>
            <person name="Quatrini R."/>
            <person name="Hallberg K."/>
            <person name="Dopson M."/>
            <person name="Valenzuela P.D."/>
            <person name="Holmes D.S."/>
        </authorList>
    </citation>
    <scope>NUCLEOTIDE SEQUENCE [LARGE SCALE GENOMIC DNA]</scope>
    <source>
        <strain evidence="2">ATCC 51756 / DSM 8584 / KU</strain>
    </source>
</reference>
<protein>
    <submittedName>
        <fullName evidence="1">Transamidase GatB domain protein</fullName>
    </submittedName>
</protein>
<dbReference type="InterPro" id="IPR042184">
    <property type="entry name" value="YqeY/Aim41_N"/>
</dbReference>
<dbReference type="PANTHER" id="PTHR28055">
    <property type="entry name" value="ALTERED INHERITANCE OF MITOCHONDRIA PROTEIN 41, MITOCHONDRIAL"/>
    <property type="match status" value="1"/>
</dbReference>
<dbReference type="GO" id="GO:0016884">
    <property type="term" value="F:carbon-nitrogen ligase activity, with glutamine as amido-N-donor"/>
    <property type="evidence" value="ECO:0007669"/>
    <property type="project" value="InterPro"/>
</dbReference>
<dbReference type="Gene3D" id="1.10.1510.10">
    <property type="entry name" value="Uncharacterised protein YqeY/AIM41 PF09424, N-terminal domain"/>
    <property type="match status" value="1"/>
</dbReference>
<dbReference type="Proteomes" id="UP000005522">
    <property type="component" value="Chromosome"/>
</dbReference>
<dbReference type="HOGENOM" id="CLU_079430_2_2_6"/>
<dbReference type="GeneID" id="92932179"/>
<dbReference type="KEGG" id="acz:Acaty_c2106"/>
<dbReference type="InterPro" id="IPR023168">
    <property type="entry name" value="GatB_Yqey_C_2"/>
</dbReference>
<dbReference type="Pfam" id="PF09424">
    <property type="entry name" value="YqeY"/>
    <property type="match status" value="1"/>
</dbReference>
<dbReference type="eggNOG" id="COG1610">
    <property type="taxonomic scope" value="Bacteria"/>
</dbReference>
<dbReference type="SUPFAM" id="SSF89095">
    <property type="entry name" value="GatB/YqeY motif"/>
    <property type="match status" value="1"/>
</dbReference>
<dbReference type="RefSeq" id="WP_004868375.1">
    <property type="nucleotide sequence ID" value="NZ_CP005986.1"/>
</dbReference>
<dbReference type="InterPro" id="IPR003789">
    <property type="entry name" value="Asn/Gln_tRNA_amidoTrase-B-like"/>
</dbReference>
<proteinExistence type="predicted"/>
<organism evidence="1 2">
    <name type="scientific">Acidithiobacillus caldus (strain ATCC 51756 / DSM 8584 / KU)</name>
    <dbReference type="NCBI Taxonomy" id="637389"/>
    <lineage>
        <taxon>Bacteria</taxon>
        <taxon>Pseudomonadati</taxon>
        <taxon>Pseudomonadota</taxon>
        <taxon>Acidithiobacillia</taxon>
        <taxon>Acidithiobacillales</taxon>
        <taxon>Acidithiobacillaceae</taxon>
        <taxon>Acidithiobacillus</taxon>
    </lineage>
</organism>
<gene>
    <name evidence="1" type="ORF">Acaty_c2106</name>
</gene>
<accession>A0A059ZWJ0</accession>
<dbReference type="EMBL" id="CP005986">
    <property type="protein sequence ID" value="AIA55960.1"/>
    <property type="molecule type" value="Genomic_DNA"/>
</dbReference>
<evidence type="ECO:0000313" key="2">
    <source>
        <dbReference type="Proteomes" id="UP000005522"/>
    </source>
</evidence>
<dbReference type="InterPro" id="IPR019004">
    <property type="entry name" value="YqeY/Aim41"/>
</dbReference>
<dbReference type="PANTHER" id="PTHR28055:SF1">
    <property type="entry name" value="ALTERED INHERITANCE OF MITOCHONDRIA PROTEIN 41, MITOCHONDRIAL"/>
    <property type="match status" value="1"/>
</dbReference>
<evidence type="ECO:0000313" key="1">
    <source>
        <dbReference type="EMBL" id="AIA55960.1"/>
    </source>
</evidence>
<name>A0A059ZWJ0_ACICK</name>
<dbReference type="Gene3D" id="1.10.10.410">
    <property type="match status" value="1"/>
</dbReference>